<organism evidence="1 2">
    <name type="scientific">Natronospira elongata</name>
    <dbReference type="NCBI Taxonomy" id="3110268"/>
    <lineage>
        <taxon>Bacteria</taxon>
        <taxon>Pseudomonadati</taxon>
        <taxon>Pseudomonadota</taxon>
        <taxon>Gammaproteobacteria</taxon>
        <taxon>Natronospirales</taxon>
        <taxon>Natronospiraceae</taxon>
        <taxon>Natronospira</taxon>
    </lineage>
</organism>
<dbReference type="InterPro" id="IPR013783">
    <property type="entry name" value="Ig-like_fold"/>
</dbReference>
<keyword evidence="2" id="KW-1185">Reference proteome</keyword>
<dbReference type="RefSeq" id="WP_346052697.1">
    <property type="nucleotide sequence ID" value="NZ_JAYGII010000033.1"/>
</dbReference>
<gene>
    <name evidence="1" type="ORF">VCB98_11565</name>
</gene>
<dbReference type="SUPFAM" id="SSF75011">
    <property type="entry name" value="3-carboxy-cis,cis-mucoante lactonizing enzyme"/>
    <property type="match status" value="1"/>
</dbReference>
<comment type="caution">
    <text evidence="1">The sequence shown here is derived from an EMBL/GenBank/DDBJ whole genome shotgun (WGS) entry which is preliminary data.</text>
</comment>
<feature type="non-terminal residue" evidence="1">
    <location>
        <position position="1"/>
    </location>
</feature>
<accession>A0AAP6MKX1</accession>
<dbReference type="EMBL" id="JAYGII010000033">
    <property type="protein sequence ID" value="MEA5446458.1"/>
    <property type="molecule type" value="Genomic_DNA"/>
</dbReference>
<evidence type="ECO:0000313" key="1">
    <source>
        <dbReference type="EMBL" id="MEA5446458.1"/>
    </source>
</evidence>
<evidence type="ECO:0000313" key="2">
    <source>
        <dbReference type="Proteomes" id="UP001302316"/>
    </source>
</evidence>
<protein>
    <submittedName>
        <fullName evidence="1">PKD domain-containing protein</fullName>
    </submittedName>
</protein>
<dbReference type="Pfam" id="PF22352">
    <property type="entry name" value="K319L-like_PKD"/>
    <property type="match status" value="1"/>
</dbReference>
<reference evidence="1 2" key="1">
    <citation type="submission" date="2023-12" db="EMBL/GenBank/DDBJ databases">
        <title>Whole-genome sequencing of halo(alkali)philic microorganisms from hypersaline lakes.</title>
        <authorList>
            <person name="Sorokin D.Y."/>
            <person name="Merkel A.Y."/>
            <person name="Messina E."/>
            <person name="Yakimov M."/>
        </authorList>
    </citation>
    <scope>NUCLEOTIDE SEQUENCE [LARGE SCALE GENOMIC DNA]</scope>
    <source>
        <strain evidence="1 2">AB-CW1</strain>
    </source>
</reference>
<dbReference type="Gene3D" id="2.60.40.10">
    <property type="entry name" value="Immunoglobulins"/>
    <property type="match status" value="1"/>
</dbReference>
<name>A0AAP6MKX1_9GAMM</name>
<proteinExistence type="predicted"/>
<dbReference type="Proteomes" id="UP001302316">
    <property type="component" value="Unassembled WGS sequence"/>
</dbReference>
<sequence>PDGSTAGLSTSGSTATLVPDMVGEWEVEMTAATGTVTNTAADTDVVAFSVVDNFSPVVEVETGDSVGFSGDSLTLDASHSYDPAGTDLSFSWEVIVSPDGATVSPETGNDEVFTFSADASGAYEVQLEVSDGFNDAIEKTFPVSVLAIAKEYTFDVIGAAHHYSEDIIAVVSAGPHQVHIIDVPSGDRESVELPLMPISVAINPNGDEIAVGHDGWVTVIDIETAEVLVSHPVDVQANSVVHGGNGYIYALPPGQWERVRGVRISDGETHEHEGFSVYGGTIMRIHPIEPWIYAANRGLSPSDIEKYDISTVPTEYVSDSPYHGTYAMCGDLWLTWDGVRIITACGNTFRSSEVSSQDMVYAGALDMGDVNRVLWAGHSPDRGEIVTAVGDLGWNQDIPGDAALIRFEDQYLNRLSFQGVPEYVKGGNTHEIVPELVAYHSGDEGVFLLANLESANAQGHSVLIQMRLEN</sequence>
<dbReference type="AlphaFoldDB" id="A0AAP6MKX1"/>